<evidence type="ECO:0000313" key="7">
    <source>
        <dbReference type="EMBL" id="KZP10526.1"/>
    </source>
</evidence>
<dbReference type="Pfam" id="PF08314">
    <property type="entry name" value="Sec39"/>
    <property type="match status" value="1"/>
</dbReference>
<sequence>MASDAYTRWTDLPDNELSTNDIQDTLAGIQDDLWVTSACVDRLLDDAEVQRTLLELGIQRTAGAVERGQRALIPPDSPEEQGKEEVQEHEPLASYFREAPDDAKLCHMRVVLLQRLDRLNTYVELCKEMPDVEQKGEEQEEALDEWDDDPWGEESGEPSTPLTTTKRSTAEPPISLSLFLENDLLPISCLFASLECYGPLRVLLARHSSYLWPSRFTILNSVPEHAHPSDYRDLMPNLDPTTNIEIPLTPAPLRSTPDWSETPDVRAAIETSQVDLVVELPASSQDPQSHPEPASATELAEWYKRRVDYVISSTGMVDIALATIQHGASQGIPHLDELGEKLSLLARLVYDTLQPEAPGASDDWTLDRWNAMDPAAVVRAYLAHSTPTTVSRDIQRLVMPYLFVLESHAERAGQPDPGLPNRMLYEYILTAPLDLTAAIFEASKPTLPPAQRLIRSDEDIARLALACLYGSDRLDQWPTMSSIFECLPAWDITRNEDQADEADTTIASLGAFVTPSTTRPRCTASDLLVFFKPLPISSLSRALDILDIHLESGEILARRSVPAPLRWFLQSNGDANEQRAWANRMARRAGGTEDRLNTREDWDWLLGDMLKLNGTGDNGLKGAFGLVPRREIIRIFFSGLLSTGKFDIAKDLLRSSKNKVSLDAAAKEDICLAASRELYDNASSGNYKFGDMKLAYDCLDVPPPSEQIIKEKEFIEATSRISSFNVMSRPGIPISPIEIRLTKDRLSLVSRVLSSNADAYKHTQVILDLANKLGFRGDVPAEVKTLAMLANTALHAEDFDRAYETSERMVDTVIQLQSSSPEDLKVQEAIEVCWMACWQLGRQPEFEDVDKKLLLLGRSLELCPPERLYEVLTVWSRLEKDDLEHRKERLANPRNGVVIPIAPRRRAPDSAPNTASSISSRLQDFRMHMPSSPLINGEDAAALAGRTLGRVTAHFPFSVGRRDQSRGSNGARSGSREPSRTQTPNGGDLSAQASSVFGKGIGWLIGADDE</sequence>
<dbReference type="GO" id="GO:0000149">
    <property type="term" value="F:SNARE binding"/>
    <property type="evidence" value="ECO:0007669"/>
    <property type="project" value="TreeGrafter"/>
</dbReference>
<dbReference type="GO" id="GO:0006890">
    <property type="term" value="P:retrograde vesicle-mediated transport, Golgi to endoplasmic reticulum"/>
    <property type="evidence" value="ECO:0007669"/>
    <property type="project" value="InterPro"/>
</dbReference>
<protein>
    <submittedName>
        <fullName evidence="7">Sec39-domain-containing protein</fullName>
    </submittedName>
</protein>
<dbReference type="STRING" id="436010.A0A165ZFB3"/>
<evidence type="ECO:0000256" key="2">
    <source>
        <dbReference type="ARBA" id="ARBA00022448"/>
    </source>
</evidence>
<keyword evidence="3" id="KW-0256">Endoplasmic reticulum</keyword>
<dbReference type="InterPro" id="IPR013244">
    <property type="entry name" value="Sec39_domain"/>
</dbReference>
<evidence type="ECO:0000256" key="3">
    <source>
        <dbReference type="ARBA" id="ARBA00022824"/>
    </source>
</evidence>
<comment type="subcellular location">
    <subcellularLocation>
        <location evidence="1">Endoplasmic reticulum</location>
    </subcellularLocation>
</comment>
<evidence type="ECO:0000313" key="8">
    <source>
        <dbReference type="Proteomes" id="UP000076532"/>
    </source>
</evidence>
<proteinExistence type="predicted"/>
<feature type="compositionally biased region" description="Acidic residues" evidence="5">
    <location>
        <begin position="138"/>
        <end position="156"/>
    </location>
</feature>
<evidence type="ECO:0000256" key="5">
    <source>
        <dbReference type="SAM" id="MobiDB-lite"/>
    </source>
</evidence>
<dbReference type="GO" id="GO:0015031">
    <property type="term" value="P:protein transport"/>
    <property type="evidence" value="ECO:0007669"/>
    <property type="project" value="UniProtKB-KW"/>
</dbReference>
<dbReference type="PANTHER" id="PTHR15922">
    <property type="entry name" value="NEUROBLASTOMA-AMPLIFIED SEQUENCE"/>
    <property type="match status" value="1"/>
</dbReference>
<evidence type="ECO:0000256" key="4">
    <source>
        <dbReference type="ARBA" id="ARBA00022927"/>
    </source>
</evidence>
<keyword evidence="4" id="KW-0653">Protein transport</keyword>
<dbReference type="AlphaFoldDB" id="A0A165ZFB3"/>
<evidence type="ECO:0000259" key="6">
    <source>
        <dbReference type="Pfam" id="PF08314"/>
    </source>
</evidence>
<feature type="region of interest" description="Disordered" evidence="5">
    <location>
        <begin position="955"/>
        <end position="993"/>
    </location>
</feature>
<dbReference type="PANTHER" id="PTHR15922:SF2">
    <property type="entry name" value="NBAS SUBUNIT OF NRZ TETHERING COMPLEX"/>
    <property type="match status" value="1"/>
</dbReference>
<keyword evidence="8" id="KW-1185">Reference proteome</keyword>
<keyword evidence="2" id="KW-0813">Transport</keyword>
<feature type="compositionally biased region" description="Polar residues" evidence="5">
    <location>
        <begin position="980"/>
        <end position="993"/>
    </location>
</feature>
<name>A0A165ZFB3_9AGAM</name>
<feature type="region of interest" description="Disordered" evidence="5">
    <location>
        <begin position="131"/>
        <end position="169"/>
    </location>
</feature>
<evidence type="ECO:0000256" key="1">
    <source>
        <dbReference type="ARBA" id="ARBA00004240"/>
    </source>
</evidence>
<dbReference type="GO" id="GO:0070939">
    <property type="term" value="C:Dsl1/NZR complex"/>
    <property type="evidence" value="ECO:0007669"/>
    <property type="project" value="TreeGrafter"/>
</dbReference>
<feature type="region of interest" description="Disordered" evidence="5">
    <location>
        <begin position="69"/>
        <end position="88"/>
    </location>
</feature>
<feature type="domain" description="Sec39" evidence="6">
    <location>
        <begin position="189"/>
        <end position="880"/>
    </location>
</feature>
<feature type="compositionally biased region" description="Polar residues" evidence="5">
    <location>
        <begin position="157"/>
        <end position="167"/>
    </location>
</feature>
<accession>A0A165ZFB3</accession>
<dbReference type="EMBL" id="KV417678">
    <property type="protein sequence ID" value="KZP10526.1"/>
    <property type="molecule type" value="Genomic_DNA"/>
</dbReference>
<gene>
    <name evidence="7" type="ORF">FIBSPDRAFT_838370</name>
</gene>
<dbReference type="Proteomes" id="UP000076532">
    <property type="component" value="Unassembled WGS sequence"/>
</dbReference>
<reference evidence="7 8" key="1">
    <citation type="journal article" date="2016" name="Mol. Biol. Evol.">
        <title>Comparative Genomics of Early-Diverging Mushroom-Forming Fungi Provides Insights into the Origins of Lignocellulose Decay Capabilities.</title>
        <authorList>
            <person name="Nagy L.G."/>
            <person name="Riley R."/>
            <person name="Tritt A."/>
            <person name="Adam C."/>
            <person name="Daum C."/>
            <person name="Floudas D."/>
            <person name="Sun H."/>
            <person name="Yadav J.S."/>
            <person name="Pangilinan J."/>
            <person name="Larsson K.H."/>
            <person name="Matsuura K."/>
            <person name="Barry K."/>
            <person name="Labutti K."/>
            <person name="Kuo R."/>
            <person name="Ohm R.A."/>
            <person name="Bhattacharya S.S."/>
            <person name="Shirouzu T."/>
            <person name="Yoshinaga Y."/>
            <person name="Martin F.M."/>
            <person name="Grigoriev I.V."/>
            <person name="Hibbett D.S."/>
        </authorList>
    </citation>
    <scope>NUCLEOTIDE SEQUENCE [LARGE SCALE GENOMIC DNA]</scope>
    <source>
        <strain evidence="7 8">CBS 109695</strain>
    </source>
</reference>
<dbReference type="OrthoDB" id="27490at2759"/>
<organism evidence="7 8">
    <name type="scientific">Athelia psychrophila</name>
    <dbReference type="NCBI Taxonomy" id="1759441"/>
    <lineage>
        <taxon>Eukaryota</taxon>
        <taxon>Fungi</taxon>
        <taxon>Dikarya</taxon>
        <taxon>Basidiomycota</taxon>
        <taxon>Agaricomycotina</taxon>
        <taxon>Agaricomycetes</taxon>
        <taxon>Agaricomycetidae</taxon>
        <taxon>Atheliales</taxon>
        <taxon>Atheliaceae</taxon>
        <taxon>Athelia</taxon>
    </lineage>
</organism>